<evidence type="ECO:0000313" key="2">
    <source>
        <dbReference type="Proteomes" id="UP000070376"/>
    </source>
</evidence>
<comment type="caution">
    <text evidence="1">The sequence shown here is derived from an EMBL/GenBank/DDBJ whole genome shotgun (WGS) entry which is preliminary data.</text>
</comment>
<dbReference type="PATRIC" id="fig|1398.22.peg.1769"/>
<sequence length="46" mass="5114">MGCGFIPTCLVSPPGSVFSVLIRRTERKKMHFAAKWSIMVQGSDML</sequence>
<accession>A0A133KS26</accession>
<dbReference type="EMBL" id="LRPN01000058">
    <property type="protein sequence ID" value="KWZ82374.1"/>
    <property type="molecule type" value="Genomic_DNA"/>
</dbReference>
<dbReference type="Proteomes" id="UP000070376">
    <property type="component" value="Unassembled WGS sequence"/>
</dbReference>
<organism evidence="1 2">
    <name type="scientific">Heyndrickxia coagulans</name>
    <name type="common">Weizmannia coagulans</name>
    <dbReference type="NCBI Taxonomy" id="1398"/>
    <lineage>
        <taxon>Bacteria</taxon>
        <taxon>Bacillati</taxon>
        <taxon>Bacillota</taxon>
        <taxon>Bacilli</taxon>
        <taxon>Bacillales</taxon>
        <taxon>Bacillaceae</taxon>
        <taxon>Heyndrickxia</taxon>
    </lineage>
</organism>
<reference evidence="2" key="1">
    <citation type="submission" date="2016-01" db="EMBL/GenBank/DDBJ databases">
        <authorList>
            <person name="Mitreva M."/>
            <person name="Pepin K.H."/>
            <person name="Mihindukulasuriya K.A."/>
            <person name="Fulton R."/>
            <person name="Fronick C."/>
            <person name="O'Laughlin M."/>
            <person name="Miner T."/>
            <person name="Herter B."/>
            <person name="Rosa B.A."/>
            <person name="Cordes M."/>
            <person name="Tomlinson C."/>
            <person name="Wollam A."/>
            <person name="Palsikar V.B."/>
            <person name="Mardis E.R."/>
            <person name="Wilson R.K."/>
        </authorList>
    </citation>
    <scope>NUCLEOTIDE SEQUENCE [LARGE SCALE GENOMIC DNA]</scope>
    <source>
        <strain evidence="2">GED7749B</strain>
    </source>
</reference>
<name>A0A133KS26_HEYCO</name>
<proteinExistence type="predicted"/>
<dbReference type="AlphaFoldDB" id="A0A133KS26"/>
<protein>
    <submittedName>
        <fullName evidence="1">Uncharacterized protein</fullName>
    </submittedName>
</protein>
<evidence type="ECO:0000313" key="1">
    <source>
        <dbReference type="EMBL" id="KWZ82374.1"/>
    </source>
</evidence>
<gene>
    <name evidence="1" type="ORF">HMPREF3213_01762</name>
</gene>